<dbReference type="STRING" id="1328759.A0A5C2RQU8"/>
<sequence>LIFLPPYSPDFNPIEEAFSCVKYHLRRHGDPCDLGGVPEVQLMEACMAAVTAEKAQGWYRHSGYHIL</sequence>
<dbReference type="Proteomes" id="UP000313359">
    <property type="component" value="Unassembled WGS sequence"/>
</dbReference>
<feature type="domain" description="Tc1-like transposase DDE" evidence="1">
    <location>
        <begin position="1"/>
        <end position="28"/>
    </location>
</feature>
<dbReference type="Pfam" id="PF13358">
    <property type="entry name" value="DDE_3"/>
    <property type="match status" value="1"/>
</dbReference>
<gene>
    <name evidence="2" type="ORF">L227DRAFT_513527</name>
</gene>
<dbReference type="InterPro" id="IPR036397">
    <property type="entry name" value="RNaseH_sf"/>
</dbReference>
<keyword evidence="3" id="KW-1185">Reference proteome</keyword>
<feature type="non-terminal residue" evidence="2">
    <location>
        <position position="1"/>
    </location>
</feature>
<dbReference type="OrthoDB" id="2266637at2759"/>
<organism evidence="2 3">
    <name type="scientific">Lentinus tigrinus ALCF2SS1-6</name>
    <dbReference type="NCBI Taxonomy" id="1328759"/>
    <lineage>
        <taxon>Eukaryota</taxon>
        <taxon>Fungi</taxon>
        <taxon>Dikarya</taxon>
        <taxon>Basidiomycota</taxon>
        <taxon>Agaricomycotina</taxon>
        <taxon>Agaricomycetes</taxon>
        <taxon>Polyporales</taxon>
        <taxon>Polyporaceae</taxon>
        <taxon>Lentinus</taxon>
    </lineage>
</organism>
<evidence type="ECO:0000313" key="3">
    <source>
        <dbReference type="Proteomes" id="UP000313359"/>
    </source>
</evidence>
<name>A0A5C2RQU8_9APHY</name>
<dbReference type="InterPro" id="IPR038717">
    <property type="entry name" value="Tc1-like_DDE_dom"/>
</dbReference>
<evidence type="ECO:0000313" key="2">
    <source>
        <dbReference type="EMBL" id="RPD53269.1"/>
    </source>
</evidence>
<protein>
    <recommendedName>
        <fullName evidence="1">Tc1-like transposase DDE domain-containing protein</fullName>
    </recommendedName>
</protein>
<dbReference type="GO" id="GO:0003676">
    <property type="term" value="F:nucleic acid binding"/>
    <property type="evidence" value="ECO:0007669"/>
    <property type="project" value="InterPro"/>
</dbReference>
<evidence type="ECO:0000259" key="1">
    <source>
        <dbReference type="Pfam" id="PF13358"/>
    </source>
</evidence>
<reference evidence="2" key="1">
    <citation type="journal article" date="2018" name="Genome Biol. Evol.">
        <title>Genomics and development of Lentinus tigrinus, a white-rot wood-decaying mushroom with dimorphic fruiting bodies.</title>
        <authorList>
            <person name="Wu B."/>
            <person name="Xu Z."/>
            <person name="Knudson A."/>
            <person name="Carlson A."/>
            <person name="Chen N."/>
            <person name="Kovaka S."/>
            <person name="LaButti K."/>
            <person name="Lipzen A."/>
            <person name="Pennachio C."/>
            <person name="Riley R."/>
            <person name="Schakwitz W."/>
            <person name="Umezawa K."/>
            <person name="Ohm R.A."/>
            <person name="Grigoriev I.V."/>
            <person name="Nagy L.G."/>
            <person name="Gibbons J."/>
            <person name="Hibbett D."/>
        </authorList>
    </citation>
    <scope>NUCLEOTIDE SEQUENCE [LARGE SCALE GENOMIC DNA]</scope>
    <source>
        <strain evidence="2">ALCF2SS1-6</strain>
    </source>
</reference>
<dbReference type="Gene3D" id="3.30.420.10">
    <property type="entry name" value="Ribonuclease H-like superfamily/Ribonuclease H"/>
    <property type="match status" value="1"/>
</dbReference>
<dbReference type="AlphaFoldDB" id="A0A5C2RQU8"/>
<dbReference type="EMBL" id="ML122325">
    <property type="protein sequence ID" value="RPD53269.1"/>
    <property type="molecule type" value="Genomic_DNA"/>
</dbReference>
<proteinExistence type="predicted"/>
<accession>A0A5C2RQU8</accession>